<accession>A0ABQ8Q1N2</accession>
<sequence>LKARHKKAGPVKQVLLIQEALGIRYSRTETFSSTSSKISELNTRIWAMGTPSEELFLCILMINTMTSIPELETTQGLVAQDLAKSQPDSTGKTTYKSSDINVALDTAQTLVNADGKTTDLVFAAQGSCPPKQPFKPSHRPQCTNPQCSQPSGHQIEYCVSPGGGMAGKTI</sequence>
<organism evidence="1 2">
    <name type="scientific">Lentinula boryana</name>
    <dbReference type="NCBI Taxonomy" id="40481"/>
    <lineage>
        <taxon>Eukaryota</taxon>
        <taxon>Fungi</taxon>
        <taxon>Dikarya</taxon>
        <taxon>Basidiomycota</taxon>
        <taxon>Agaricomycotina</taxon>
        <taxon>Agaricomycetes</taxon>
        <taxon>Agaricomycetidae</taxon>
        <taxon>Agaricales</taxon>
        <taxon>Marasmiineae</taxon>
        <taxon>Omphalotaceae</taxon>
        <taxon>Lentinula</taxon>
    </lineage>
</organism>
<dbReference type="Proteomes" id="UP001163828">
    <property type="component" value="Unassembled WGS sequence"/>
</dbReference>
<keyword evidence="2" id="KW-1185">Reference proteome</keyword>
<dbReference type="EMBL" id="MU790847">
    <property type="protein sequence ID" value="KAJ3992527.1"/>
    <property type="molecule type" value="Genomic_DNA"/>
</dbReference>
<name>A0ABQ8Q1N2_9AGAR</name>
<comment type="caution">
    <text evidence="1">The sequence shown here is derived from an EMBL/GenBank/DDBJ whole genome shotgun (WGS) entry which is preliminary data.</text>
</comment>
<reference evidence="1" key="1">
    <citation type="submission" date="2022-08" db="EMBL/GenBank/DDBJ databases">
        <authorList>
            <consortium name="DOE Joint Genome Institute"/>
            <person name="Min B."/>
            <person name="Riley R."/>
            <person name="Sierra-Patev S."/>
            <person name="Naranjo-Ortiz M."/>
            <person name="Looney B."/>
            <person name="Konkel Z."/>
            <person name="Slot J.C."/>
            <person name="Sakamoto Y."/>
            <person name="Steenwyk J.L."/>
            <person name="Rokas A."/>
            <person name="Carro J."/>
            <person name="Camarero S."/>
            <person name="Ferreira P."/>
            <person name="Molpeceres G."/>
            <person name="Ruiz-Duenas F.J."/>
            <person name="Serrano A."/>
            <person name="Henrissat B."/>
            <person name="Drula E."/>
            <person name="Hughes K.W."/>
            <person name="Mata J.L."/>
            <person name="Ishikawa N.K."/>
            <person name="Vargas-Isla R."/>
            <person name="Ushijima S."/>
            <person name="Smith C.A."/>
            <person name="Ahrendt S."/>
            <person name="Andreopoulos W."/>
            <person name="He G."/>
            <person name="Labutti K."/>
            <person name="Lipzen A."/>
            <person name="Ng V."/>
            <person name="Sandor L."/>
            <person name="Barry K."/>
            <person name="Martinez A.T."/>
            <person name="Xiao Y."/>
            <person name="Gibbons J.G."/>
            <person name="Terashima K."/>
            <person name="Hibbett D.S."/>
            <person name="Grigoriev I.V."/>
        </authorList>
    </citation>
    <scope>NUCLEOTIDE SEQUENCE</scope>
    <source>
        <strain evidence="1">TFB10827</strain>
    </source>
</reference>
<gene>
    <name evidence="1" type="ORF">F5050DRAFT_1553873</name>
</gene>
<protein>
    <submittedName>
        <fullName evidence="1">Uncharacterized protein</fullName>
    </submittedName>
</protein>
<evidence type="ECO:0000313" key="2">
    <source>
        <dbReference type="Proteomes" id="UP001163828"/>
    </source>
</evidence>
<proteinExistence type="predicted"/>
<evidence type="ECO:0000313" key="1">
    <source>
        <dbReference type="EMBL" id="KAJ3992527.1"/>
    </source>
</evidence>
<feature type="non-terminal residue" evidence="1">
    <location>
        <position position="1"/>
    </location>
</feature>
<feature type="non-terminal residue" evidence="1">
    <location>
        <position position="170"/>
    </location>
</feature>